<feature type="transmembrane region" description="Helical" evidence="8">
    <location>
        <begin position="366"/>
        <end position="386"/>
    </location>
</feature>
<dbReference type="InterPro" id="IPR006634">
    <property type="entry name" value="TLC-dom"/>
</dbReference>
<dbReference type="SMART" id="SM00724">
    <property type="entry name" value="TLC"/>
    <property type="match status" value="1"/>
</dbReference>
<dbReference type="EMBL" id="JAACFV010000005">
    <property type="protein sequence ID" value="KAF7513515.1"/>
    <property type="molecule type" value="Genomic_DNA"/>
</dbReference>
<gene>
    <name evidence="10" type="ORF">GJ744_008809</name>
</gene>
<comment type="subcellular location">
    <subcellularLocation>
        <location evidence="1">Membrane</location>
        <topology evidence="1">Multi-pass membrane protein</topology>
    </subcellularLocation>
</comment>
<evidence type="ECO:0000256" key="7">
    <source>
        <dbReference type="SAM" id="MobiDB-lite"/>
    </source>
</evidence>
<feature type="transmembrane region" description="Helical" evidence="8">
    <location>
        <begin position="207"/>
        <end position="225"/>
    </location>
</feature>
<dbReference type="Proteomes" id="UP000606974">
    <property type="component" value="Unassembled WGS sequence"/>
</dbReference>
<keyword evidence="4 8" id="KW-1133">Transmembrane helix</keyword>
<proteinExistence type="inferred from homology"/>
<organism evidence="10 11">
    <name type="scientific">Endocarpon pusillum</name>
    <dbReference type="NCBI Taxonomy" id="364733"/>
    <lineage>
        <taxon>Eukaryota</taxon>
        <taxon>Fungi</taxon>
        <taxon>Dikarya</taxon>
        <taxon>Ascomycota</taxon>
        <taxon>Pezizomycotina</taxon>
        <taxon>Eurotiomycetes</taxon>
        <taxon>Chaetothyriomycetidae</taxon>
        <taxon>Verrucariales</taxon>
        <taxon>Verrucariaceae</taxon>
        <taxon>Endocarpon</taxon>
    </lineage>
</organism>
<feature type="compositionally biased region" description="Basic and acidic residues" evidence="7">
    <location>
        <begin position="485"/>
        <end position="499"/>
    </location>
</feature>
<evidence type="ECO:0000256" key="2">
    <source>
        <dbReference type="ARBA" id="ARBA00009808"/>
    </source>
</evidence>
<dbReference type="PANTHER" id="PTHR12560:SF0">
    <property type="entry name" value="LD18904P"/>
    <property type="match status" value="1"/>
</dbReference>
<dbReference type="PANTHER" id="PTHR12560">
    <property type="entry name" value="LONGEVITY ASSURANCE FACTOR 1 LAG1"/>
    <property type="match status" value="1"/>
</dbReference>
<evidence type="ECO:0000256" key="3">
    <source>
        <dbReference type="ARBA" id="ARBA00022692"/>
    </source>
</evidence>
<evidence type="ECO:0000256" key="1">
    <source>
        <dbReference type="ARBA" id="ARBA00004141"/>
    </source>
</evidence>
<keyword evidence="5 6" id="KW-0472">Membrane</keyword>
<dbReference type="GO" id="GO:0016020">
    <property type="term" value="C:membrane"/>
    <property type="evidence" value="ECO:0007669"/>
    <property type="project" value="UniProtKB-SubCell"/>
</dbReference>
<dbReference type="GO" id="GO:0046513">
    <property type="term" value="P:ceramide biosynthetic process"/>
    <property type="evidence" value="ECO:0007669"/>
    <property type="project" value="InterPro"/>
</dbReference>
<evidence type="ECO:0000313" key="11">
    <source>
        <dbReference type="Proteomes" id="UP000606974"/>
    </source>
</evidence>
<comment type="similarity">
    <text evidence="2">Belongs to the sphingosine N-acyltransferase family.</text>
</comment>
<evidence type="ECO:0000256" key="4">
    <source>
        <dbReference type="ARBA" id="ARBA00022989"/>
    </source>
</evidence>
<feature type="region of interest" description="Disordered" evidence="7">
    <location>
        <begin position="454"/>
        <end position="499"/>
    </location>
</feature>
<dbReference type="InterPro" id="IPR016439">
    <property type="entry name" value="Lag1/Lac1-like"/>
</dbReference>
<keyword evidence="11" id="KW-1185">Reference proteome</keyword>
<feature type="domain" description="TLC" evidence="9">
    <location>
        <begin position="157"/>
        <end position="394"/>
    </location>
</feature>
<feature type="transmembrane region" description="Helical" evidence="8">
    <location>
        <begin position="119"/>
        <end position="142"/>
    </location>
</feature>
<evidence type="ECO:0000313" key="10">
    <source>
        <dbReference type="EMBL" id="KAF7513515.1"/>
    </source>
</evidence>
<keyword evidence="3 6" id="KW-0812">Transmembrane</keyword>
<feature type="transmembrane region" description="Helical" evidence="8">
    <location>
        <begin position="289"/>
        <end position="314"/>
    </location>
</feature>
<evidence type="ECO:0000259" key="9">
    <source>
        <dbReference type="PROSITE" id="PS50922"/>
    </source>
</evidence>
<reference evidence="10" key="1">
    <citation type="submission" date="2020-02" db="EMBL/GenBank/DDBJ databases">
        <authorList>
            <person name="Palmer J.M."/>
        </authorList>
    </citation>
    <scope>NUCLEOTIDE SEQUENCE</scope>
    <source>
        <strain evidence="10">EPUS1.4</strain>
        <tissue evidence="10">Thallus</tissue>
    </source>
</reference>
<evidence type="ECO:0000256" key="5">
    <source>
        <dbReference type="ARBA" id="ARBA00023136"/>
    </source>
</evidence>
<sequence length="499" mass="56629">MDESQSHPFSKVEKAQLHLENEALEGNPQKEGVTKPRSLHGSQQRFRQGRESNAAEKSTIALACGWIVEHQLSIALNLLCLLFLLHSAFPAARHYTQKFRELSYYNANTGKYALGRDDSLFVCFWIVLLTGLRAGVIDYLLIPLAASAGIEKKKAKVRFAEQAWLICHHGTSWFCGMYIWYNSSYWLNLRALWSDFPTREIDGLVKYYYLVAFAFWLQQLVVVNIEERRKDHLQMFTHHMITCGLMFGSYCYHQTKVGNVILCLMDVVDLFLPLAKILKYLKFRLTCDIAFGAFMITWFFARHVLYMTVCWSIYAHVPEEVNYGCYRGTASDLEGPLPVPDDYDHLIRPFFDPTGLVCLNTGIRQLFLGVLLALQSILLIWLTMIVKVAYKVVSGEGADDTRSDDEGFETEEDGSQDLIDRIHLCVEPRPYVPLANLPIEKEVGFDEMRISPSRLGRASPVGRSSRKSDGHTAATTGISLRGPSNRKELLGRIGCDKGS</sequence>
<dbReference type="OrthoDB" id="537032at2759"/>
<dbReference type="Pfam" id="PF03798">
    <property type="entry name" value="TRAM_LAG1_CLN8"/>
    <property type="match status" value="1"/>
</dbReference>
<feature type="transmembrane region" description="Helical" evidence="8">
    <location>
        <begin position="74"/>
        <end position="92"/>
    </location>
</feature>
<comment type="caution">
    <text evidence="10">The sequence shown here is derived from an EMBL/GenBank/DDBJ whole genome shotgun (WGS) entry which is preliminary data.</text>
</comment>
<protein>
    <recommendedName>
        <fullName evidence="9">TLC domain-containing protein</fullName>
    </recommendedName>
</protein>
<dbReference type="GO" id="GO:0050291">
    <property type="term" value="F:sphingosine N-acyltransferase activity"/>
    <property type="evidence" value="ECO:0007669"/>
    <property type="project" value="InterPro"/>
</dbReference>
<evidence type="ECO:0000256" key="8">
    <source>
        <dbReference type="SAM" id="Phobius"/>
    </source>
</evidence>
<feature type="region of interest" description="Disordered" evidence="7">
    <location>
        <begin position="17"/>
        <end position="52"/>
    </location>
</feature>
<name>A0A8H7AYL8_9EURO</name>
<dbReference type="AlphaFoldDB" id="A0A8H7AYL8"/>
<dbReference type="PROSITE" id="PS50922">
    <property type="entry name" value="TLC"/>
    <property type="match status" value="1"/>
</dbReference>
<accession>A0A8H7AYL8</accession>
<evidence type="ECO:0000256" key="6">
    <source>
        <dbReference type="PROSITE-ProRule" id="PRU00205"/>
    </source>
</evidence>
<feature type="transmembrane region" description="Helical" evidence="8">
    <location>
        <begin position="163"/>
        <end position="181"/>
    </location>
</feature>